<feature type="compositionally biased region" description="Low complexity" evidence="2">
    <location>
        <begin position="75"/>
        <end position="85"/>
    </location>
</feature>
<dbReference type="InterPro" id="IPR010273">
    <property type="entry name" value="DUF881"/>
</dbReference>
<keyword evidence="3" id="KW-0472">Membrane</keyword>
<keyword evidence="3" id="KW-1133">Transmembrane helix</keyword>
<feature type="compositionally biased region" description="Low complexity" evidence="2">
    <location>
        <begin position="28"/>
        <end position="39"/>
    </location>
</feature>
<proteinExistence type="inferred from homology"/>
<evidence type="ECO:0000256" key="2">
    <source>
        <dbReference type="SAM" id="MobiDB-lite"/>
    </source>
</evidence>
<keyword evidence="3" id="KW-0812">Transmembrane</keyword>
<evidence type="ECO:0000256" key="1">
    <source>
        <dbReference type="ARBA" id="ARBA00009108"/>
    </source>
</evidence>
<feature type="region of interest" description="Disordered" evidence="2">
    <location>
        <begin position="1"/>
        <end position="85"/>
    </location>
</feature>
<sequence length="315" mass="32038">MSSADDRGPGTGEGTPRIDESPTVPLRAGDAAVADAATAQPRVEESVTVPIAVSAPGAGEGEQAGGEDPGGEYEPAATGGPRRPGRRFSSAGAVIGLLLGLLGFALVVQLRSHGTDPELATARPEDLVRMLSDLDSRSERLRQEIASLEASQRQLTSGAQNRATALAEARRRADELGILAGTLPARGPGLEVKFVAGSEPIAASTVLDAVEELRGAGAEAMQIGGAAGTPVRIVASTYFADSGGALVVDGTRLTGPYTLLVIGDPQTMHTALNIPGGVVDTVHQHGGNVIVQESGTVGVTALHQVSAPRYARPVS</sequence>
<organism evidence="4 5">
    <name type="scientific">Planosporangium thailandense</name>
    <dbReference type="NCBI Taxonomy" id="765197"/>
    <lineage>
        <taxon>Bacteria</taxon>
        <taxon>Bacillati</taxon>
        <taxon>Actinomycetota</taxon>
        <taxon>Actinomycetes</taxon>
        <taxon>Micromonosporales</taxon>
        <taxon>Micromonosporaceae</taxon>
        <taxon>Planosporangium</taxon>
    </lineage>
</organism>
<evidence type="ECO:0000256" key="3">
    <source>
        <dbReference type="SAM" id="Phobius"/>
    </source>
</evidence>
<protein>
    <submittedName>
        <fullName evidence="4">DUF881 domain-containing protein</fullName>
    </submittedName>
</protein>
<dbReference type="Gene3D" id="3.30.70.1880">
    <property type="entry name" value="Protein of unknown function DUF881"/>
    <property type="match status" value="1"/>
</dbReference>
<evidence type="ECO:0000313" key="4">
    <source>
        <dbReference type="EMBL" id="NJC74122.1"/>
    </source>
</evidence>
<dbReference type="RefSeq" id="WP_167929027.1">
    <property type="nucleotide sequence ID" value="NZ_JAATVY010000046.1"/>
</dbReference>
<comment type="caution">
    <text evidence="4">The sequence shown here is derived from an EMBL/GenBank/DDBJ whole genome shotgun (WGS) entry which is preliminary data.</text>
</comment>
<feature type="compositionally biased region" description="Gly residues" evidence="2">
    <location>
        <begin position="58"/>
        <end position="68"/>
    </location>
</feature>
<keyword evidence="5" id="KW-1185">Reference proteome</keyword>
<dbReference type="EMBL" id="JAATVY010000046">
    <property type="protein sequence ID" value="NJC74122.1"/>
    <property type="molecule type" value="Genomic_DNA"/>
</dbReference>
<dbReference type="Pfam" id="PF05949">
    <property type="entry name" value="DUF881"/>
    <property type="match status" value="1"/>
</dbReference>
<dbReference type="PANTHER" id="PTHR37313:SF2">
    <property type="entry name" value="UPF0749 PROTEIN YLXX"/>
    <property type="match status" value="1"/>
</dbReference>
<reference evidence="4 5" key="1">
    <citation type="submission" date="2020-03" db="EMBL/GenBank/DDBJ databases">
        <title>WGS of the type strain of Planosporangium spp.</title>
        <authorList>
            <person name="Thawai C."/>
        </authorList>
    </citation>
    <scope>NUCLEOTIDE SEQUENCE [LARGE SCALE GENOMIC DNA]</scope>
    <source>
        <strain evidence="4 5">TBRC 5610</strain>
    </source>
</reference>
<name>A0ABX0Y7L3_9ACTN</name>
<gene>
    <name evidence="4" type="ORF">HC031_31075</name>
</gene>
<dbReference type="PANTHER" id="PTHR37313">
    <property type="entry name" value="UPF0749 PROTEIN RV1825"/>
    <property type="match status" value="1"/>
</dbReference>
<accession>A0ABX0Y7L3</accession>
<dbReference type="Proteomes" id="UP000722989">
    <property type="component" value="Unassembled WGS sequence"/>
</dbReference>
<feature type="transmembrane region" description="Helical" evidence="3">
    <location>
        <begin position="91"/>
        <end position="110"/>
    </location>
</feature>
<evidence type="ECO:0000313" key="5">
    <source>
        <dbReference type="Proteomes" id="UP000722989"/>
    </source>
</evidence>
<comment type="similarity">
    <text evidence="1">Belongs to the UPF0749 family.</text>
</comment>